<name>F1YS11_9PROT</name>
<dbReference type="Proteomes" id="UP000018454">
    <property type="component" value="Unassembled WGS sequence"/>
</dbReference>
<dbReference type="AlphaFoldDB" id="F1YS11"/>
<dbReference type="Gene3D" id="1.20.1250.20">
    <property type="entry name" value="MFS general substrate transporter like domains"/>
    <property type="match status" value="2"/>
</dbReference>
<evidence type="ECO:0000256" key="4">
    <source>
        <dbReference type="ARBA" id="ARBA00022989"/>
    </source>
</evidence>
<keyword evidence="3 6" id="KW-0812">Transmembrane</keyword>
<evidence type="ECO:0000256" key="2">
    <source>
        <dbReference type="ARBA" id="ARBA00022448"/>
    </source>
</evidence>
<feature type="transmembrane region" description="Helical" evidence="6">
    <location>
        <begin position="154"/>
        <end position="177"/>
    </location>
</feature>
<comment type="caution">
    <text evidence="8">The sequence shown here is derived from an EMBL/GenBank/DDBJ whole genome shotgun (WGS) entry which is preliminary data.</text>
</comment>
<dbReference type="InterPro" id="IPR036259">
    <property type="entry name" value="MFS_trans_sf"/>
</dbReference>
<feature type="transmembrane region" description="Helical" evidence="6">
    <location>
        <begin position="21"/>
        <end position="43"/>
    </location>
</feature>
<evidence type="ECO:0000256" key="1">
    <source>
        <dbReference type="ARBA" id="ARBA00004141"/>
    </source>
</evidence>
<dbReference type="PROSITE" id="PS50850">
    <property type="entry name" value="MFS"/>
    <property type="match status" value="1"/>
</dbReference>
<dbReference type="EMBL" id="AEUP01000018">
    <property type="protein sequence ID" value="EGE48346.1"/>
    <property type="molecule type" value="Genomic_DNA"/>
</dbReference>
<feature type="transmembrane region" description="Helical" evidence="6">
    <location>
        <begin position="412"/>
        <end position="431"/>
    </location>
</feature>
<evidence type="ECO:0000256" key="6">
    <source>
        <dbReference type="SAM" id="Phobius"/>
    </source>
</evidence>
<keyword evidence="2" id="KW-0813">Transport</keyword>
<feature type="transmembrane region" description="Helical" evidence="6">
    <location>
        <begin position="121"/>
        <end position="142"/>
    </location>
</feature>
<feature type="transmembrane region" description="Helical" evidence="6">
    <location>
        <begin position="380"/>
        <end position="400"/>
    </location>
</feature>
<feature type="transmembrane region" description="Helical" evidence="6">
    <location>
        <begin position="346"/>
        <end position="368"/>
    </location>
</feature>
<feature type="transmembrane region" description="Helical" evidence="6">
    <location>
        <begin position="189"/>
        <end position="211"/>
    </location>
</feature>
<feature type="transmembrane region" description="Helical" evidence="6">
    <location>
        <begin position="321"/>
        <end position="340"/>
    </location>
</feature>
<evidence type="ECO:0000256" key="3">
    <source>
        <dbReference type="ARBA" id="ARBA00022692"/>
    </source>
</evidence>
<feature type="transmembrane region" description="Helical" evidence="6">
    <location>
        <begin position="254"/>
        <end position="276"/>
    </location>
</feature>
<dbReference type="FunFam" id="1.20.1250.20:FF:000018">
    <property type="entry name" value="MFS transporter permease"/>
    <property type="match status" value="1"/>
</dbReference>
<dbReference type="PANTHER" id="PTHR43791">
    <property type="entry name" value="PERMEASE-RELATED"/>
    <property type="match status" value="1"/>
</dbReference>
<dbReference type="SUPFAM" id="SSF103473">
    <property type="entry name" value="MFS general substrate transporter"/>
    <property type="match status" value="1"/>
</dbReference>
<dbReference type="GO" id="GO:0022857">
    <property type="term" value="F:transmembrane transporter activity"/>
    <property type="evidence" value="ECO:0007669"/>
    <property type="project" value="InterPro"/>
</dbReference>
<evidence type="ECO:0000256" key="5">
    <source>
        <dbReference type="ARBA" id="ARBA00023136"/>
    </source>
</evidence>
<dbReference type="InterPro" id="IPR011701">
    <property type="entry name" value="MFS"/>
</dbReference>
<dbReference type="InterPro" id="IPR020846">
    <property type="entry name" value="MFS_dom"/>
</dbReference>
<keyword evidence="4 6" id="KW-1133">Transmembrane helix</keyword>
<protein>
    <submittedName>
        <fullName evidence="8">Putative tartrate transporter</fullName>
    </submittedName>
</protein>
<feature type="transmembrane region" description="Helical" evidence="6">
    <location>
        <begin position="96"/>
        <end position="115"/>
    </location>
</feature>
<feature type="transmembrane region" description="Helical" evidence="6">
    <location>
        <begin position="288"/>
        <end position="309"/>
    </location>
</feature>
<evidence type="ECO:0000313" key="8">
    <source>
        <dbReference type="EMBL" id="EGE48346.1"/>
    </source>
</evidence>
<reference evidence="8 9" key="1">
    <citation type="journal article" date="2011" name="Science">
        <title>Drosophila microbiome modulates host developmental and metabolic homeostasis via insulin signaling.</title>
        <authorList>
            <person name="Shin S.C."/>
            <person name="Kim S.H."/>
            <person name="You H."/>
            <person name="Kim B."/>
            <person name="Kim A.C."/>
            <person name="Lee K.A."/>
            <person name="Yoon J.H."/>
            <person name="Ryu J.H."/>
            <person name="Lee W.J."/>
        </authorList>
    </citation>
    <scope>NUCLEOTIDE SEQUENCE [LARGE SCALE GENOMIC DNA]</scope>
    <source>
        <strain evidence="8 9">DM001</strain>
    </source>
</reference>
<sequence length="439" mass="47437">MLMRSVAVSGQTSRSEQSGNRLFSTMAWRILPLLFLGFLASYLDRVNVGYAKLRMLSDLGMSEAAYGLGTGLFFLGYILCEVPSNLMLVKFGARNWIARILVTWGLCSGLMMFVHTPTQFYILRILLGVAEAGFMPGVLYYLALWFPPQYRSKVTAAFMAGIPLASVIGGPVSGLLMDRLNGVAGYEGWRWLFFWEALPPVLIGVAVFLFLPTSPDKATWLTASESEWLRRENPLPSDKVSLSVSIGAAFRSPWVWLLGIVDGTLLLGLYTIAFWTPSLLHDDGIRSTFQIGCLSAIPQIGAVASMFLIGRSSDERGERRWHIVLPIVVGSIAMACIPLCMGNPFIVIACITAANMGILGALPPFWVLPSIMLKGSSAAVGLALAGSIANIAGFFATALVGYARSVTGDMSGVIWLFAGLVLLGGLSVLMIPKNSMKSL</sequence>
<feature type="domain" description="Major facilitator superfamily (MFS) profile" evidence="7">
    <location>
        <begin position="30"/>
        <end position="436"/>
    </location>
</feature>
<feature type="transmembrane region" description="Helical" evidence="6">
    <location>
        <begin position="63"/>
        <end position="84"/>
    </location>
</feature>
<evidence type="ECO:0000259" key="7">
    <source>
        <dbReference type="PROSITE" id="PS50850"/>
    </source>
</evidence>
<comment type="subcellular location">
    <subcellularLocation>
        <location evidence="1">Membrane</location>
        <topology evidence="1">Multi-pass membrane protein</topology>
    </subcellularLocation>
</comment>
<accession>F1YS11</accession>
<evidence type="ECO:0000313" key="9">
    <source>
        <dbReference type="Proteomes" id="UP000018454"/>
    </source>
</evidence>
<dbReference type="Pfam" id="PF07690">
    <property type="entry name" value="MFS_1"/>
    <property type="match status" value="1"/>
</dbReference>
<keyword evidence="5 6" id="KW-0472">Membrane</keyword>
<proteinExistence type="predicted"/>
<dbReference type="CDD" id="cd17319">
    <property type="entry name" value="MFS_ExuT_GudP_like"/>
    <property type="match status" value="1"/>
</dbReference>
<dbReference type="GO" id="GO:0016020">
    <property type="term" value="C:membrane"/>
    <property type="evidence" value="ECO:0007669"/>
    <property type="project" value="UniProtKB-SubCell"/>
</dbReference>
<dbReference type="PANTHER" id="PTHR43791:SF36">
    <property type="entry name" value="TRANSPORTER, PUTATIVE (AFU_ORTHOLOGUE AFUA_6G08340)-RELATED"/>
    <property type="match status" value="1"/>
</dbReference>
<gene>
    <name evidence="8" type="primary">ttuB</name>
    <name evidence="8" type="ORF">APO_0699</name>
</gene>
<organism evidence="8 9">
    <name type="scientific">Acetobacter pomorum DM001</name>
    <dbReference type="NCBI Taxonomy" id="945681"/>
    <lineage>
        <taxon>Bacteria</taxon>
        <taxon>Pseudomonadati</taxon>
        <taxon>Pseudomonadota</taxon>
        <taxon>Alphaproteobacteria</taxon>
        <taxon>Acetobacterales</taxon>
        <taxon>Acetobacteraceae</taxon>
        <taxon>Acetobacter</taxon>
    </lineage>
</organism>